<keyword evidence="2" id="KW-1185">Reference proteome</keyword>
<comment type="caution">
    <text evidence="1">The sequence shown here is derived from an EMBL/GenBank/DDBJ whole genome shotgun (WGS) entry which is preliminary data.</text>
</comment>
<evidence type="ECO:0000313" key="1">
    <source>
        <dbReference type="EMBL" id="KAK7604946.1"/>
    </source>
</evidence>
<sequence>MRVVKDLNIEMIIGLNFLCVEYGALIDYKYRTIDLQLDPNSDAKTEFNIMRLHEMLAYKKMALILPPNVKLSDELKTSIDKQTNSMQESPEIVQGM</sequence>
<protein>
    <submittedName>
        <fullName evidence="1">Uncharacterized protein</fullName>
    </submittedName>
</protein>
<dbReference type="Proteomes" id="UP001367676">
    <property type="component" value="Unassembled WGS sequence"/>
</dbReference>
<gene>
    <name evidence="1" type="ORF">V9T40_006132</name>
</gene>
<accession>A0AAN9TVB9</accession>
<name>A0AAN9TVB9_9HEMI</name>
<reference evidence="1 2" key="1">
    <citation type="submission" date="2024-03" db="EMBL/GenBank/DDBJ databases">
        <title>Adaptation during the transition from Ophiocordyceps entomopathogen to insect associate is accompanied by gene loss and intensified selection.</title>
        <authorList>
            <person name="Ward C.M."/>
            <person name="Onetto C.A."/>
            <person name="Borneman A.R."/>
        </authorList>
    </citation>
    <scope>NUCLEOTIDE SEQUENCE [LARGE SCALE GENOMIC DNA]</scope>
    <source>
        <strain evidence="1">AWRI1</strain>
        <tissue evidence="1">Single Adult Female</tissue>
    </source>
</reference>
<organism evidence="1 2">
    <name type="scientific">Parthenolecanium corni</name>
    <dbReference type="NCBI Taxonomy" id="536013"/>
    <lineage>
        <taxon>Eukaryota</taxon>
        <taxon>Metazoa</taxon>
        <taxon>Ecdysozoa</taxon>
        <taxon>Arthropoda</taxon>
        <taxon>Hexapoda</taxon>
        <taxon>Insecta</taxon>
        <taxon>Pterygota</taxon>
        <taxon>Neoptera</taxon>
        <taxon>Paraneoptera</taxon>
        <taxon>Hemiptera</taxon>
        <taxon>Sternorrhyncha</taxon>
        <taxon>Coccoidea</taxon>
        <taxon>Coccidae</taxon>
        <taxon>Parthenolecanium</taxon>
    </lineage>
</organism>
<evidence type="ECO:0000313" key="2">
    <source>
        <dbReference type="Proteomes" id="UP001367676"/>
    </source>
</evidence>
<dbReference type="AlphaFoldDB" id="A0AAN9TVB9"/>
<dbReference type="EMBL" id="JBBCAQ010000003">
    <property type="protein sequence ID" value="KAK7604946.1"/>
    <property type="molecule type" value="Genomic_DNA"/>
</dbReference>
<proteinExistence type="predicted"/>